<evidence type="ECO:0000313" key="1">
    <source>
        <dbReference type="EMBL" id="KAJ8885058.1"/>
    </source>
</evidence>
<evidence type="ECO:0000313" key="2">
    <source>
        <dbReference type="Proteomes" id="UP001159363"/>
    </source>
</evidence>
<organism evidence="1 2">
    <name type="scientific">Dryococelus australis</name>
    <dbReference type="NCBI Taxonomy" id="614101"/>
    <lineage>
        <taxon>Eukaryota</taxon>
        <taxon>Metazoa</taxon>
        <taxon>Ecdysozoa</taxon>
        <taxon>Arthropoda</taxon>
        <taxon>Hexapoda</taxon>
        <taxon>Insecta</taxon>
        <taxon>Pterygota</taxon>
        <taxon>Neoptera</taxon>
        <taxon>Polyneoptera</taxon>
        <taxon>Phasmatodea</taxon>
        <taxon>Verophasmatodea</taxon>
        <taxon>Anareolatae</taxon>
        <taxon>Phasmatidae</taxon>
        <taxon>Eurycanthinae</taxon>
        <taxon>Dryococelus</taxon>
    </lineage>
</organism>
<proteinExistence type="predicted"/>
<reference evidence="1 2" key="1">
    <citation type="submission" date="2023-02" db="EMBL/GenBank/DDBJ databases">
        <title>LHISI_Scaffold_Assembly.</title>
        <authorList>
            <person name="Stuart O.P."/>
            <person name="Cleave R."/>
            <person name="Magrath M.J.L."/>
            <person name="Mikheyev A.S."/>
        </authorList>
    </citation>
    <scope>NUCLEOTIDE SEQUENCE [LARGE SCALE GENOMIC DNA]</scope>
    <source>
        <strain evidence="1">Daus_M_001</strain>
        <tissue evidence="1">Leg muscle</tissue>
    </source>
</reference>
<dbReference type="Proteomes" id="UP001159363">
    <property type="component" value="Chromosome X"/>
</dbReference>
<evidence type="ECO:0008006" key="3">
    <source>
        <dbReference type="Google" id="ProtNLM"/>
    </source>
</evidence>
<keyword evidence="2" id="KW-1185">Reference proteome</keyword>
<accession>A0ABQ9HL18</accession>
<comment type="caution">
    <text evidence="1">The sequence shown here is derived from an EMBL/GenBank/DDBJ whole genome shotgun (WGS) entry which is preliminary data.</text>
</comment>
<gene>
    <name evidence="1" type="ORF">PR048_011254</name>
</gene>
<protein>
    <recommendedName>
        <fullName evidence="3">Cytochrome c domain-containing protein</fullName>
    </recommendedName>
</protein>
<name>A0ABQ9HL18_9NEOP</name>
<dbReference type="EMBL" id="JARBHB010000004">
    <property type="protein sequence ID" value="KAJ8885058.1"/>
    <property type="molecule type" value="Genomic_DNA"/>
</dbReference>
<sequence length="79" mass="8921">MDQENQQTKLGKGQNVSSNACCNMAATTYEFPEAKLRRYLKNDPENLPVHGGSIRKVVTSEQLDELRNYLTEMTKDSLA</sequence>